<proteinExistence type="predicted"/>
<accession>A0A166B7Z8</accession>
<evidence type="ECO:0000313" key="2">
    <source>
        <dbReference type="Proteomes" id="UP000076532"/>
    </source>
</evidence>
<dbReference type="Proteomes" id="UP000076532">
    <property type="component" value="Unassembled WGS sequence"/>
</dbReference>
<name>A0A166B7Z8_9AGAM</name>
<gene>
    <name evidence="1" type="ORF">FIBSPDRAFT_836285</name>
</gene>
<dbReference type="AlphaFoldDB" id="A0A166B7Z8"/>
<organism evidence="1 2">
    <name type="scientific">Athelia psychrophila</name>
    <dbReference type="NCBI Taxonomy" id="1759441"/>
    <lineage>
        <taxon>Eukaryota</taxon>
        <taxon>Fungi</taxon>
        <taxon>Dikarya</taxon>
        <taxon>Basidiomycota</taxon>
        <taxon>Agaricomycotina</taxon>
        <taxon>Agaricomycetes</taxon>
        <taxon>Agaricomycetidae</taxon>
        <taxon>Atheliales</taxon>
        <taxon>Atheliaceae</taxon>
        <taxon>Athelia</taxon>
    </lineage>
</organism>
<reference evidence="1 2" key="1">
    <citation type="journal article" date="2016" name="Mol. Biol. Evol.">
        <title>Comparative Genomics of Early-Diverging Mushroom-Forming Fungi Provides Insights into the Origins of Lignocellulose Decay Capabilities.</title>
        <authorList>
            <person name="Nagy L.G."/>
            <person name="Riley R."/>
            <person name="Tritt A."/>
            <person name="Adam C."/>
            <person name="Daum C."/>
            <person name="Floudas D."/>
            <person name="Sun H."/>
            <person name="Yadav J.S."/>
            <person name="Pangilinan J."/>
            <person name="Larsson K.H."/>
            <person name="Matsuura K."/>
            <person name="Barry K."/>
            <person name="Labutti K."/>
            <person name="Kuo R."/>
            <person name="Ohm R.A."/>
            <person name="Bhattacharya S.S."/>
            <person name="Shirouzu T."/>
            <person name="Yoshinaga Y."/>
            <person name="Martin F.M."/>
            <person name="Grigoriev I.V."/>
            <person name="Hibbett D.S."/>
        </authorList>
    </citation>
    <scope>NUCLEOTIDE SEQUENCE [LARGE SCALE GENOMIC DNA]</scope>
    <source>
        <strain evidence="1 2">CBS 109695</strain>
    </source>
</reference>
<feature type="non-terminal residue" evidence="1">
    <location>
        <position position="150"/>
    </location>
</feature>
<dbReference type="EMBL" id="KV417648">
    <property type="protein sequence ID" value="KZP12368.1"/>
    <property type="molecule type" value="Genomic_DNA"/>
</dbReference>
<protein>
    <submittedName>
        <fullName evidence="1">Uncharacterized protein</fullName>
    </submittedName>
</protein>
<keyword evidence="2" id="KW-1185">Reference proteome</keyword>
<sequence>MAPLHLGSLRHESVRRPWALAGSAFCHLRRIHFLADAVDVFWRLSIDCRTLSVSSTPRSQHEVDISDMKTLSYYGRVPSRRNVCGMLVSPLRPVLCPFHLLDIASILVGKPRDSYPNGIKGLKCNHAPLHTGSTQSLLASPLDFQTAAFV</sequence>
<evidence type="ECO:0000313" key="1">
    <source>
        <dbReference type="EMBL" id="KZP12368.1"/>
    </source>
</evidence>